<evidence type="ECO:0000256" key="2">
    <source>
        <dbReference type="ARBA" id="ARBA00010946"/>
    </source>
</evidence>
<name>A0A1B2RYW9_9CHLO</name>
<protein>
    <submittedName>
        <fullName evidence="10">ATP synthase F0 subunit 8</fullName>
    </submittedName>
</protein>
<dbReference type="InterPro" id="IPR003319">
    <property type="entry name" value="YMF19-like_N"/>
</dbReference>
<keyword evidence="7" id="KW-0066">ATP synthesis</keyword>
<proteinExistence type="inferred from homology"/>
<evidence type="ECO:0000256" key="6">
    <source>
        <dbReference type="ARBA" id="ARBA00023136"/>
    </source>
</evidence>
<keyword evidence="6 8" id="KW-0472">Membrane</keyword>
<evidence type="ECO:0000313" key="10">
    <source>
        <dbReference type="EMBL" id="AOC61531.1"/>
    </source>
</evidence>
<evidence type="ECO:0000256" key="5">
    <source>
        <dbReference type="ARBA" id="ARBA00023128"/>
    </source>
</evidence>
<evidence type="ECO:0000256" key="7">
    <source>
        <dbReference type="ARBA" id="ARBA00023310"/>
    </source>
</evidence>
<feature type="domain" description="ATP synthase YMF19-like N-terminal" evidence="9">
    <location>
        <begin position="2"/>
        <end position="74"/>
    </location>
</feature>
<reference evidence="10" key="1">
    <citation type="journal article" date="2016" name="Genome Biol. Evol.">
        <title>Mitochondrion-to-Chloroplast DNA Transfers and Intragenomic Proliferation of Chloroplast Group II Introns in Gloeotilopsis Green Algae (Ulotrichales, Ulvophyceae).</title>
        <authorList>
            <person name="Turmel M."/>
            <person name="Otis C."/>
            <person name="Lemieux C."/>
        </authorList>
    </citation>
    <scope>NUCLEOTIDE SEQUENCE</scope>
</reference>
<dbReference type="Pfam" id="PF02326">
    <property type="entry name" value="YMF19"/>
    <property type="match status" value="1"/>
</dbReference>
<feature type="transmembrane region" description="Helical" evidence="8">
    <location>
        <begin position="12"/>
        <end position="36"/>
    </location>
</feature>
<keyword evidence="3 8" id="KW-0812">Transmembrane</keyword>
<evidence type="ECO:0000256" key="1">
    <source>
        <dbReference type="ARBA" id="ARBA00004325"/>
    </source>
</evidence>
<dbReference type="GO" id="GO:0031966">
    <property type="term" value="C:mitochondrial membrane"/>
    <property type="evidence" value="ECO:0007669"/>
    <property type="project" value="UniProtKB-SubCell"/>
</dbReference>
<comment type="similarity">
    <text evidence="2">Belongs to the ATPase protein YMF19 family.</text>
</comment>
<gene>
    <name evidence="10" type="primary">atp8</name>
</gene>
<keyword evidence="5 10" id="KW-0496">Mitochondrion</keyword>
<evidence type="ECO:0000256" key="4">
    <source>
        <dbReference type="ARBA" id="ARBA00022989"/>
    </source>
</evidence>
<keyword evidence="4 8" id="KW-1133">Transmembrane helix</keyword>
<dbReference type="GO" id="GO:0006754">
    <property type="term" value="P:ATP biosynthetic process"/>
    <property type="evidence" value="ECO:0007669"/>
    <property type="project" value="UniProtKB-KW"/>
</dbReference>
<evidence type="ECO:0000256" key="3">
    <source>
        <dbReference type="ARBA" id="ARBA00022692"/>
    </source>
</evidence>
<comment type="subcellular location">
    <subcellularLocation>
        <location evidence="1">Mitochondrion membrane</location>
    </subcellularLocation>
</comment>
<organism evidence="10">
    <name type="scientific">Gloeotilopsis planctonica</name>
    <dbReference type="NCBI Taxonomy" id="34157"/>
    <lineage>
        <taxon>Eukaryota</taxon>
        <taxon>Viridiplantae</taxon>
        <taxon>Chlorophyta</taxon>
        <taxon>core chlorophytes</taxon>
        <taxon>Ulvophyceae</taxon>
        <taxon>OUU clade</taxon>
        <taxon>Ulotrichales</taxon>
        <taxon>Ulotrichaceae</taxon>
        <taxon>Gloeotilopsis</taxon>
    </lineage>
</organism>
<evidence type="ECO:0000259" key="9">
    <source>
        <dbReference type="Pfam" id="PF02326"/>
    </source>
</evidence>
<sequence length="132" mass="14991">MPQLDTLSYFTQFIYLLLSFLLTYYFVVCFILPSTLTVNKLRAKFKSHLDKSKDSPSTLDGNISNSQTLVLDSLTFQAFKSLSQKSMASLAVDEFKKSHKSGQYNIQSALLLHSTNVITNKKRLIEEESLKV</sequence>
<evidence type="ECO:0000256" key="8">
    <source>
        <dbReference type="SAM" id="Phobius"/>
    </source>
</evidence>
<geneLocation type="mitochondrion" evidence="10"/>
<dbReference type="EMBL" id="KX306823">
    <property type="protein sequence ID" value="AOC61531.1"/>
    <property type="molecule type" value="Genomic_DNA"/>
</dbReference>
<accession>A0A1B2RYW9</accession>
<dbReference type="AlphaFoldDB" id="A0A1B2RYW9"/>